<dbReference type="EMBL" id="JAHDYR010000012">
    <property type="protein sequence ID" value="KAG9395108.1"/>
    <property type="molecule type" value="Genomic_DNA"/>
</dbReference>
<name>A0A8J6E2U6_9EUKA</name>
<proteinExistence type="predicted"/>
<feature type="transmembrane region" description="Helical" evidence="2">
    <location>
        <begin position="281"/>
        <end position="304"/>
    </location>
</feature>
<organism evidence="3 4">
    <name type="scientific">Carpediemonas membranifera</name>
    <dbReference type="NCBI Taxonomy" id="201153"/>
    <lineage>
        <taxon>Eukaryota</taxon>
        <taxon>Metamonada</taxon>
        <taxon>Carpediemonas-like organisms</taxon>
        <taxon>Carpediemonas</taxon>
    </lineage>
</organism>
<evidence type="ECO:0000313" key="3">
    <source>
        <dbReference type="EMBL" id="KAG9395108.1"/>
    </source>
</evidence>
<dbReference type="Proteomes" id="UP000717585">
    <property type="component" value="Unassembled WGS sequence"/>
</dbReference>
<sequence length="305" mass="32994">MAPISSPRVRSPRSSYVKEYARPKASYIETFGQSSKIAALASSLGVSVPGILKYEQRRPTALSNGMPASKYPTFDINTWMNLQFARLSAFRPSDRVLCPDSRPAQSRDSLRASVLEGRAVIRMLMDLRAEAFALQSSLRDAVKVEGTLLEAEVGVGNLATQTDVDRATLQDLTSEALDAADSTVAGWARQRATLEEERDACQALVSRTAERLETLRQNMDTYTVEAARLREIRASSAYKLAKELEDLQQDTAKARAQSSTVQANVSESKALVSAQATKTGVSMGVIVGVVGVLVGLLAIILALVL</sequence>
<evidence type="ECO:0000256" key="1">
    <source>
        <dbReference type="SAM" id="Coils"/>
    </source>
</evidence>
<keyword evidence="4" id="KW-1185">Reference proteome</keyword>
<evidence type="ECO:0000256" key="2">
    <source>
        <dbReference type="SAM" id="Phobius"/>
    </source>
</evidence>
<dbReference type="AlphaFoldDB" id="A0A8J6E2U6"/>
<evidence type="ECO:0000313" key="4">
    <source>
        <dbReference type="Proteomes" id="UP000717585"/>
    </source>
</evidence>
<keyword evidence="2" id="KW-0812">Transmembrane</keyword>
<keyword evidence="2" id="KW-1133">Transmembrane helix</keyword>
<accession>A0A8J6E2U6</accession>
<gene>
    <name evidence="3" type="ORF">J8273_0327</name>
</gene>
<keyword evidence="1" id="KW-0175">Coiled coil</keyword>
<comment type="caution">
    <text evidence="3">The sequence shown here is derived from an EMBL/GenBank/DDBJ whole genome shotgun (WGS) entry which is preliminary data.</text>
</comment>
<reference evidence="3" key="1">
    <citation type="submission" date="2021-05" db="EMBL/GenBank/DDBJ databases">
        <title>A free-living protist that lacks canonical eukaryotic 1 DNA replication and segregation systems.</title>
        <authorList>
            <person name="Salas-Leiva D.E."/>
            <person name="Tromer E.C."/>
            <person name="Curtis B.A."/>
            <person name="Jerlstrom-Hultqvist J."/>
            <person name="Kolisko M."/>
            <person name="Yi Z."/>
            <person name="Salas-Leiva J.S."/>
            <person name="Gallot-Lavallee L."/>
            <person name="Kops G.J.P.L."/>
            <person name="Archibald J.M."/>
            <person name="Simpson A.G.B."/>
            <person name="Roger A.J."/>
        </authorList>
    </citation>
    <scope>NUCLEOTIDE SEQUENCE</scope>
    <source>
        <strain evidence="3">BICM</strain>
    </source>
</reference>
<protein>
    <submittedName>
        <fullName evidence="3">Chromosome segregation protein</fullName>
    </submittedName>
</protein>
<feature type="coiled-coil region" evidence="1">
    <location>
        <begin position="205"/>
        <end position="264"/>
    </location>
</feature>
<keyword evidence="2" id="KW-0472">Membrane</keyword>